<name>A0A0F8ZDP4_9ZZZZ</name>
<accession>A0A0F8ZDP4</accession>
<dbReference type="AlphaFoldDB" id="A0A0F8ZDP4"/>
<gene>
    <name evidence="1" type="ORF">LCGC14_2708280</name>
</gene>
<evidence type="ECO:0000313" key="1">
    <source>
        <dbReference type="EMBL" id="KKK91902.1"/>
    </source>
</evidence>
<proteinExistence type="predicted"/>
<protein>
    <submittedName>
        <fullName evidence="1">Uncharacterized protein</fullName>
    </submittedName>
</protein>
<reference evidence="1" key="1">
    <citation type="journal article" date="2015" name="Nature">
        <title>Complex archaea that bridge the gap between prokaryotes and eukaryotes.</title>
        <authorList>
            <person name="Spang A."/>
            <person name="Saw J.H."/>
            <person name="Jorgensen S.L."/>
            <person name="Zaremba-Niedzwiedzka K."/>
            <person name="Martijn J."/>
            <person name="Lind A.E."/>
            <person name="van Eijk R."/>
            <person name="Schleper C."/>
            <person name="Guy L."/>
            <person name="Ettema T.J."/>
        </authorList>
    </citation>
    <scope>NUCLEOTIDE SEQUENCE</scope>
</reference>
<sequence length="109" mass="13000">MKLSDLQETKYAAHRITVRILTEILWEIEHLLYNRDTLFEHFDVGEEMGWQQFEDQVIGFDHDELNFIKIKDGYAADRFPNPNPPKPDYVILEESFDQAVEEGWLEIEK</sequence>
<comment type="caution">
    <text evidence="1">The sequence shown here is derived from an EMBL/GenBank/DDBJ whole genome shotgun (WGS) entry which is preliminary data.</text>
</comment>
<dbReference type="EMBL" id="LAZR01048449">
    <property type="protein sequence ID" value="KKK91902.1"/>
    <property type="molecule type" value="Genomic_DNA"/>
</dbReference>
<organism evidence="1">
    <name type="scientific">marine sediment metagenome</name>
    <dbReference type="NCBI Taxonomy" id="412755"/>
    <lineage>
        <taxon>unclassified sequences</taxon>
        <taxon>metagenomes</taxon>
        <taxon>ecological metagenomes</taxon>
    </lineage>
</organism>